<dbReference type="InterPro" id="IPR006202">
    <property type="entry name" value="Neur_chan_lig-bd"/>
</dbReference>
<dbReference type="OrthoDB" id="5847564at2759"/>
<dbReference type="GO" id="GO:0004888">
    <property type="term" value="F:transmembrane signaling receptor activity"/>
    <property type="evidence" value="ECO:0007669"/>
    <property type="project" value="InterPro"/>
</dbReference>
<dbReference type="GO" id="GO:0005230">
    <property type="term" value="F:extracellular ligand-gated monoatomic ion channel activity"/>
    <property type="evidence" value="ECO:0007669"/>
    <property type="project" value="InterPro"/>
</dbReference>
<evidence type="ECO:0000313" key="4">
    <source>
        <dbReference type="Proteomes" id="UP000298663"/>
    </source>
</evidence>
<keyword evidence="1" id="KW-0812">Transmembrane</keyword>
<dbReference type="PRINTS" id="PR00252">
    <property type="entry name" value="NRIONCHANNEL"/>
</dbReference>
<dbReference type="InterPro" id="IPR038050">
    <property type="entry name" value="Neuro_actylchol_rec"/>
</dbReference>
<organism evidence="3 4">
    <name type="scientific">Steinernema carpocapsae</name>
    <name type="common">Entomopathogenic nematode</name>
    <dbReference type="NCBI Taxonomy" id="34508"/>
    <lineage>
        <taxon>Eukaryota</taxon>
        <taxon>Metazoa</taxon>
        <taxon>Ecdysozoa</taxon>
        <taxon>Nematoda</taxon>
        <taxon>Chromadorea</taxon>
        <taxon>Rhabditida</taxon>
        <taxon>Tylenchina</taxon>
        <taxon>Panagrolaimomorpha</taxon>
        <taxon>Strongyloidoidea</taxon>
        <taxon>Steinernematidae</taxon>
        <taxon>Steinernema</taxon>
    </lineage>
</organism>
<feature type="transmembrane region" description="Helical" evidence="1">
    <location>
        <begin position="228"/>
        <end position="249"/>
    </location>
</feature>
<dbReference type="PANTHER" id="PTHR18945">
    <property type="entry name" value="NEUROTRANSMITTER GATED ION CHANNEL"/>
    <property type="match status" value="1"/>
</dbReference>
<accession>A0A4V5ZZR1</accession>
<keyword evidence="4" id="KW-1185">Reference proteome</keyword>
<evidence type="ECO:0000313" key="3">
    <source>
        <dbReference type="EMBL" id="TKR68415.1"/>
    </source>
</evidence>
<dbReference type="Pfam" id="PF02931">
    <property type="entry name" value="Neur_chan_LBD"/>
    <property type="match status" value="1"/>
</dbReference>
<evidence type="ECO:0000259" key="2">
    <source>
        <dbReference type="Pfam" id="PF02931"/>
    </source>
</evidence>
<comment type="caution">
    <text evidence="3">The sequence shown here is derived from an EMBL/GenBank/DDBJ whole genome shotgun (WGS) entry which is preliminary data.</text>
</comment>
<dbReference type="InterPro" id="IPR036734">
    <property type="entry name" value="Neur_chan_lig-bd_sf"/>
</dbReference>
<keyword evidence="1" id="KW-0472">Membrane</keyword>
<name>A0A4V5ZZR1_STECR</name>
<dbReference type="Proteomes" id="UP000298663">
    <property type="component" value="Unassembled WGS sequence"/>
</dbReference>
<dbReference type="EMBL" id="AZBU02000008">
    <property type="protein sequence ID" value="TKR68415.1"/>
    <property type="molecule type" value="Genomic_DNA"/>
</dbReference>
<dbReference type="AlphaFoldDB" id="A0A4V5ZZR1"/>
<keyword evidence="1" id="KW-1133">Transmembrane helix</keyword>
<dbReference type="STRING" id="34508.A0A4V5ZZR1"/>
<dbReference type="Gene3D" id="1.20.58.390">
    <property type="entry name" value="Neurotransmitter-gated ion-channel transmembrane domain"/>
    <property type="match status" value="1"/>
</dbReference>
<dbReference type="Gene3D" id="2.70.170.10">
    <property type="entry name" value="Neurotransmitter-gated ion-channel ligand-binding domain"/>
    <property type="match status" value="1"/>
</dbReference>
<dbReference type="SUPFAM" id="SSF63712">
    <property type="entry name" value="Nicotinic receptor ligand binding domain-like"/>
    <property type="match status" value="1"/>
</dbReference>
<dbReference type="GO" id="GO:0016020">
    <property type="term" value="C:membrane"/>
    <property type="evidence" value="ECO:0007669"/>
    <property type="project" value="InterPro"/>
</dbReference>
<reference evidence="3 4" key="2">
    <citation type="journal article" date="2019" name="G3 (Bethesda)">
        <title>Hybrid Assembly of the Genome of the Entomopathogenic Nematode Steinernema carpocapsae Identifies the X-Chromosome.</title>
        <authorList>
            <person name="Serra L."/>
            <person name="Macchietto M."/>
            <person name="Macias-Munoz A."/>
            <person name="McGill C.J."/>
            <person name="Rodriguez I.M."/>
            <person name="Rodriguez B."/>
            <person name="Murad R."/>
            <person name="Mortazavi A."/>
        </authorList>
    </citation>
    <scope>NUCLEOTIDE SEQUENCE [LARGE SCALE GENOMIC DNA]</scope>
    <source>
        <strain evidence="3 4">ALL</strain>
    </source>
</reference>
<feature type="transmembrane region" description="Helical" evidence="1">
    <location>
        <begin position="166"/>
        <end position="190"/>
    </location>
</feature>
<evidence type="ECO:0000256" key="1">
    <source>
        <dbReference type="SAM" id="Phobius"/>
    </source>
</evidence>
<sequence>MTMAKQWELWTPDIRIANSVAGVSQYFEISKRSHASLQSNGPSSTRVEVYPTFSIKMACKFDYSAYPFDEQACALRLYTAQPMREVQLSVYYNIPPTVLLGWGRQSAKKHVSDWELLSITNNISYYSDRKFSYKAPTSGAQFARTCFKSICFRSILLTWITVRRIAIYYGIALVLPGIVSMLFNILSFLVPKSEHSFYILVANFFIQAIFLQDVVFELPPAVGNAPKIVRFGEWTLIETIVALFLHFWIRRLEAQNQRSTGKMAKFALNFVPGHSEPKLFPDEENAASDEASLIGSDAPYIVTVVKSICAACFFLFSLLISLIYLI</sequence>
<protein>
    <recommendedName>
        <fullName evidence="2">Neurotransmitter-gated ion-channel ligand-binding domain-containing protein</fullName>
    </recommendedName>
</protein>
<feature type="domain" description="Neurotransmitter-gated ion-channel ligand-binding" evidence="2">
    <location>
        <begin position="6"/>
        <end position="79"/>
    </location>
</feature>
<dbReference type="InterPro" id="IPR006201">
    <property type="entry name" value="Neur_channel"/>
</dbReference>
<feature type="transmembrane region" description="Helical" evidence="1">
    <location>
        <begin position="196"/>
        <end position="216"/>
    </location>
</feature>
<feature type="transmembrane region" description="Helical" evidence="1">
    <location>
        <begin position="300"/>
        <end position="325"/>
    </location>
</feature>
<reference evidence="3 4" key="1">
    <citation type="journal article" date="2015" name="Genome Biol.">
        <title>Comparative genomics of Steinernema reveals deeply conserved gene regulatory networks.</title>
        <authorList>
            <person name="Dillman A.R."/>
            <person name="Macchietto M."/>
            <person name="Porter C.F."/>
            <person name="Rogers A."/>
            <person name="Williams B."/>
            <person name="Antoshechkin I."/>
            <person name="Lee M.M."/>
            <person name="Goodwin Z."/>
            <person name="Lu X."/>
            <person name="Lewis E.E."/>
            <person name="Goodrich-Blair H."/>
            <person name="Stock S.P."/>
            <person name="Adams B.J."/>
            <person name="Sternberg P.W."/>
            <person name="Mortazavi A."/>
        </authorList>
    </citation>
    <scope>NUCLEOTIDE SEQUENCE [LARGE SCALE GENOMIC DNA]</scope>
    <source>
        <strain evidence="3 4">ALL</strain>
    </source>
</reference>
<gene>
    <name evidence="3" type="ORF">L596_024404</name>
</gene>
<proteinExistence type="predicted"/>